<dbReference type="Proteomes" id="UP000268014">
    <property type="component" value="Unassembled WGS sequence"/>
</dbReference>
<gene>
    <name evidence="1" type="ORF">HPLM_LOCUS817</name>
</gene>
<name>A0A0N4VU49_HAEPC</name>
<dbReference type="EMBL" id="UZAF01000784">
    <property type="protein sequence ID" value="VDO06526.1"/>
    <property type="molecule type" value="Genomic_DNA"/>
</dbReference>
<evidence type="ECO:0000313" key="3">
    <source>
        <dbReference type="WBParaSite" id="HPLM_0000081601-mRNA-1"/>
    </source>
</evidence>
<dbReference type="WBParaSite" id="HPLM_0000081601-mRNA-1">
    <property type="protein sequence ID" value="HPLM_0000081601-mRNA-1"/>
    <property type="gene ID" value="HPLM_0000081601"/>
</dbReference>
<accession>A0A0N4VU49</accession>
<dbReference type="GO" id="GO:0008270">
    <property type="term" value="F:zinc ion binding"/>
    <property type="evidence" value="ECO:0007669"/>
    <property type="project" value="InterPro"/>
</dbReference>
<reference evidence="1 2" key="2">
    <citation type="submission" date="2018-11" db="EMBL/GenBank/DDBJ databases">
        <authorList>
            <consortium name="Pathogen Informatics"/>
        </authorList>
    </citation>
    <scope>NUCLEOTIDE SEQUENCE [LARGE SCALE GENOMIC DNA]</scope>
    <source>
        <strain evidence="1 2">MHpl1</strain>
    </source>
</reference>
<protein>
    <submittedName>
        <fullName evidence="3">CCHC-type domain-containing protein</fullName>
    </submittedName>
</protein>
<evidence type="ECO:0000313" key="2">
    <source>
        <dbReference type="Proteomes" id="UP000268014"/>
    </source>
</evidence>
<keyword evidence="2" id="KW-1185">Reference proteome</keyword>
<dbReference type="GO" id="GO:0003676">
    <property type="term" value="F:nucleic acid binding"/>
    <property type="evidence" value="ECO:0007669"/>
    <property type="project" value="InterPro"/>
</dbReference>
<dbReference type="OrthoDB" id="5865526at2759"/>
<sequence>MWNTESSNADLETNRATKEAQGMRCFKYKKTGHKARECKSIASRSSGTAMSLSARVFKAVCSAACTKQTRSCRKLLPAIVGKRSTIDVTMSGRDRKALPDIGSEVSILPAKVLQQAMNDGIDIDTAVTCSCQGSSYRYLEKGYGFLDRSGVRCCK</sequence>
<evidence type="ECO:0000313" key="1">
    <source>
        <dbReference type="EMBL" id="VDO06526.1"/>
    </source>
</evidence>
<dbReference type="SUPFAM" id="SSF57756">
    <property type="entry name" value="Retrovirus zinc finger-like domains"/>
    <property type="match status" value="1"/>
</dbReference>
<dbReference type="InterPro" id="IPR036875">
    <property type="entry name" value="Znf_CCHC_sf"/>
</dbReference>
<organism evidence="3">
    <name type="scientific">Haemonchus placei</name>
    <name type="common">Barber's pole worm</name>
    <dbReference type="NCBI Taxonomy" id="6290"/>
    <lineage>
        <taxon>Eukaryota</taxon>
        <taxon>Metazoa</taxon>
        <taxon>Ecdysozoa</taxon>
        <taxon>Nematoda</taxon>
        <taxon>Chromadorea</taxon>
        <taxon>Rhabditida</taxon>
        <taxon>Rhabditina</taxon>
        <taxon>Rhabditomorpha</taxon>
        <taxon>Strongyloidea</taxon>
        <taxon>Trichostrongylidae</taxon>
        <taxon>Haemonchus</taxon>
    </lineage>
</organism>
<proteinExistence type="predicted"/>
<dbReference type="AlphaFoldDB" id="A0A0N4VU49"/>
<reference evidence="3" key="1">
    <citation type="submission" date="2017-02" db="UniProtKB">
        <authorList>
            <consortium name="WormBaseParasite"/>
        </authorList>
    </citation>
    <scope>IDENTIFICATION</scope>
</reference>